<evidence type="ECO:0000313" key="2">
    <source>
        <dbReference type="Proteomes" id="UP000192980"/>
    </source>
</evidence>
<dbReference type="STRING" id="561061.SAMN05660862_1027"/>
<evidence type="ECO:0000313" key="1">
    <source>
        <dbReference type="EMBL" id="SMG16105.1"/>
    </source>
</evidence>
<reference evidence="1 2" key="1">
    <citation type="submission" date="2017-04" db="EMBL/GenBank/DDBJ databases">
        <authorList>
            <person name="Afonso C.L."/>
            <person name="Miller P.J."/>
            <person name="Scott M.A."/>
            <person name="Spackman E."/>
            <person name="Goraichik I."/>
            <person name="Dimitrov K.M."/>
            <person name="Suarez D.L."/>
            <person name="Swayne D.E."/>
        </authorList>
    </citation>
    <scope>NUCLEOTIDE SEQUENCE [LARGE SCALE GENOMIC DNA]</scope>
    <source>
        <strain evidence="1 2">DSM 22418</strain>
    </source>
</reference>
<keyword evidence="2" id="KW-1185">Reference proteome</keyword>
<proteinExistence type="predicted"/>
<sequence>MVVFCHLTIIWNQSKQLFEKLKTYELQERASGQKNTLQNKKSHKILWLLYNQNNEK</sequence>
<dbReference type="EMBL" id="FXAU01000001">
    <property type="protein sequence ID" value="SMG16105.1"/>
    <property type="molecule type" value="Genomic_DNA"/>
</dbReference>
<dbReference type="Proteomes" id="UP000192980">
    <property type="component" value="Unassembled WGS sequence"/>
</dbReference>
<name>A0A1X7IN73_9SPHI</name>
<accession>A0A1X7IN73</accession>
<protein>
    <submittedName>
        <fullName evidence="1">Uncharacterized protein</fullName>
    </submittedName>
</protein>
<dbReference type="AlphaFoldDB" id="A0A1X7IN73"/>
<gene>
    <name evidence="1" type="ORF">SAMN05660862_1027</name>
</gene>
<organism evidence="1 2">
    <name type="scientific">Sphingobacterium psychroaquaticum</name>
    <dbReference type="NCBI Taxonomy" id="561061"/>
    <lineage>
        <taxon>Bacteria</taxon>
        <taxon>Pseudomonadati</taxon>
        <taxon>Bacteroidota</taxon>
        <taxon>Sphingobacteriia</taxon>
        <taxon>Sphingobacteriales</taxon>
        <taxon>Sphingobacteriaceae</taxon>
        <taxon>Sphingobacterium</taxon>
    </lineage>
</organism>